<proteinExistence type="predicted"/>
<accession>A0A7H9BGG1</accession>
<keyword evidence="2" id="KW-1185">Reference proteome</keyword>
<protein>
    <recommendedName>
        <fullName evidence="3">DUF1508 domain-containing protein</fullName>
    </recommendedName>
</protein>
<dbReference type="AlphaFoldDB" id="A0A7H9BGG1"/>
<reference evidence="1 2" key="1">
    <citation type="submission" date="2020-07" db="EMBL/GenBank/DDBJ databases">
        <title>Complete genome sequence of Chitinibacter sp. 2T18.</title>
        <authorList>
            <person name="Bae J.-W."/>
            <person name="Choi J.-W."/>
        </authorList>
    </citation>
    <scope>NUCLEOTIDE SEQUENCE [LARGE SCALE GENOMIC DNA]</scope>
    <source>
        <strain evidence="1 2">2T18</strain>
    </source>
</reference>
<dbReference type="KEGG" id="chiz:HQ393_05065"/>
<organism evidence="1 2">
    <name type="scientific">Chitinibacter bivalviorum</name>
    <dbReference type="NCBI Taxonomy" id="2739434"/>
    <lineage>
        <taxon>Bacteria</taxon>
        <taxon>Pseudomonadati</taxon>
        <taxon>Pseudomonadota</taxon>
        <taxon>Betaproteobacteria</taxon>
        <taxon>Neisseriales</taxon>
        <taxon>Chitinibacteraceae</taxon>
        <taxon>Chitinibacter</taxon>
    </lineage>
</organism>
<dbReference type="Proteomes" id="UP000509597">
    <property type="component" value="Chromosome"/>
</dbReference>
<evidence type="ECO:0008006" key="3">
    <source>
        <dbReference type="Google" id="ProtNLM"/>
    </source>
</evidence>
<dbReference type="RefSeq" id="WP_179357756.1">
    <property type="nucleotide sequence ID" value="NZ_CP058627.1"/>
</dbReference>
<dbReference type="EMBL" id="CP058627">
    <property type="protein sequence ID" value="QLG87675.1"/>
    <property type="molecule type" value="Genomic_DNA"/>
</dbReference>
<evidence type="ECO:0000313" key="1">
    <source>
        <dbReference type="EMBL" id="QLG87675.1"/>
    </source>
</evidence>
<gene>
    <name evidence="1" type="ORF">HQ393_05065</name>
</gene>
<evidence type="ECO:0000313" key="2">
    <source>
        <dbReference type="Proteomes" id="UP000509597"/>
    </source>
</evidence>
<sequence>MSTTSYEYKGHTIQINTSERKGSWNWDFTIDGTHYSESRERPLQNEQIILDEGKTAAERVVDRMVA</sequence>
<name>A0A7H9BGG1_9NEIS</name>